<keyword evidence="7 10" id="KW-0805">Transcription regulation</keyword>
<protein>
    <recommendedName>
        <fullName evidence="10">Transcription elongation factor 1 homolog</fullName>
    </recommendedName>
</protein>
<dbReference type="InterPro" id="IPR038567">
    <property type="entry name" value="T_Elf1_sf"/>
</dbReference>
<evidence type="ECO:0000256" key="2">
    <source>
        <dbReference type="ARBA" id="ARBA00004123"/>
    </source>
</evidence>
<reference evidence="11 12" key="1">
    <citation type="submission" date="2016-07" db="EMBL/GenBank/DDBJ databases">
        <title>Pervasive Adenine N6-methylation of Active Genes in Fungi.</title>
        <authorList>
            <consortium name="DOE Joint Genome Institute"/>
            <person name="Mondo S.J."/>
            <person name="Dannebaum R.O."/>
            <person name="Kuo R.C."/>
            <person name="Labutti K."/>
            <person name="Haridas S."/>
            <person name="Kuo A."/>
            <person name="Salamov A."/>
            <person name="Ahrendt S.R."/>
            <person name="Lipzen A."/>
            <person name="Sullivan W."/>
            <person name="Andreopoulos W.B."/>
            <person name="Clum A."/>
            <person name="Lindquist E."/>
            <person name="Daum C."/>
            <person name="Ramamoorthy G.K."/>
            <person name="Gryganskyi A."/>
            <person name="Culley D."/>
            <person name="Magnuson J.K."/>
            <person name="James T.Y."/>
            <person name="O'Malley M.A."/>
            <person name="Stajich J.E."/>
            <person name="Spatafora J.W."/>
            <person name="Visel A."/>
            <person name="Grigoriev I.V."/>
        </authorList>
    </citation>
    <scope>NUCLEOTIDE SEQUENCE [LARGE SCALE GENOMIC DNA]</scope>
    <source>
        <strain evidence="11 12">ATCC 12442</strain>
    </source>
</reference>
<dbReference type="GeneID" id="63800847"/>
<evidence type="ECO:0000256" key="9">
    <source>
        <dbReference type="ARBA" id="ARBA00023242"/>
    </source>
</evidence>
<dbReference type="RefSeq" id="XP_040743098.1">
    <property type="nucleotide sequence ID" value="XM_040884199.1"/>
</dbReference>
<keyword evidence="6 10" id="KW-0862">Zinc</keyword>
<keyword evidence="8 10" id="KW-0804">Transcription</keyword>
<organism evidence="11 12">
    <name type="scientific">Linderina pennispora</name>
    <dbReference type="NCBI Taxonomy" id="61395"/>
    <lineage>
        <taxon>Eukaryota</taxon>
        <taxon>Fungi</taxon>
        <taxon>Fungi incertae sedis</taxon>
        <taxon>Zoopagomycota</taxon>
        <taxon>Kickxellomycotina</taxon>
        <taxon>Kickxellomycetes</taxon>
        <taxon>Kickxellales</taxon>
        <taxon>Kickxellaceae</taxon>
        <taxon>Linderina</taxon>
    </lineage>
</organism>
<dbReference type="OrthoDB" id="445983at2759"/>
<keyword evidence="12" id="KW-1185">Reference proteome</keyword>
<sequence length="77" mass="8791">MGKRKSSRKIVKKEKPKLDTTFDCLFCNHEKSIIVSMDKEHKVGNLKCKVCSATYQAALTHLSEPIDVYSEWVDACE</sequence>
<evidence type="ECO:0000256" key="3">
    <source>
        <dbReference type="ARBA" id="ARBA00009730"/>
    </source>
</evidence>
<comment type="function">
    <text evidence="1 10">Transcription elongation factor implicated in the maintenance of proper chromatin structure in actively transcribed regions.</text>
</comment>
<dbReference type="GO" id="GO:0000993">
    <property type="term" value="F:RNA polymerase II complex binding"/>
    <property type="evidence" value="ECO:0007669"/>
    <property type="project" value="TreeGrafter"/>
</dbReference>
<comment type="similarity">
    <text evidence="3 10">Belongs to the ELOF1 family.</text>
</comment>
<evidence type="ECO:0000256" key="4">
    <source>
        <dbReference type="ARBA" id="ARBA00022723"/>
    </source>
</evidence>
<evidence type="ECO:0000256" key="1">
    <source>
        <dbReference type="ARBA" id="ARBA00003357"/>
    </source>
</evidence>
<dbReference type="FunFam" id="2.20.25.190:FF:000001">
    <property type="entry name" value="Transcription elongation factor 1 homolog"/>
    <property type="match status" value="1"/>
</dbReference>
<name>A0A1Y1W7A0_9FUNG</name>
<dbReference type="AlphaFoldDB" id="A0A1Y1W7A0"/>
<feature type="non-terminal residue" evidence="11">
    <location>
        <position position="77"/>
    </location>
</feature>
<gene>
    <name evidence="11" type="ORF">DL89DRAFT_211214</name>
</gene>
<keyword evidence="4 10" id="KW-0479">Metal-binding</keyword>
<evidence type="ECO:0000256" key="7">
    <source>
        <dbReference type="ARBA" id="ARBA00023015"/>
    </source>
</evidence>
<keyword evidence="5 10" id="KW-0863">Zinc-finger</keyword>
<evidence type="ECO:0000256" key="10">
    <source>
        <dbReference type="RuleBase" id="RU364033"/>
    </source>
</evidence>
<evidence type="ECO:0000256" key="6">
    <source>
        <dbReference type="ARBA" id="ARBA00022833"/>
    </source>
</evidence>
<dbReference type="PANTHER" id="PTHR20934:SF0">
    <property type="entry name" value="TRANSCRIPTION ELONGATION FACTOR 1 HOMOLOG"/>
    <property type="match status" value="1"/>
</dbReference>
<dbReference type="PANTHER" id="PTHR20934">
    <property type="entry name" value="TRANSCRIPTION ELONGATION FACTOR 1 HOMOLOG"/>
    <property type="match status" value="1"/>
</dbReference>
<evidence type="ECO:0000313" key="12">
    <source>
        <dbReference type="Proteomes" id="UP000193922"/>
    </source>
</evidence>
<dbReference type="GO" id="GO:0008023">
    <property type="term" value="C:transcription elongation factor complex"/>
    <property type="evidence" value="ECO:0007669"/>
    <property type="project" value="TreeGrafter"/>
</dbReference>
<dbReference type="STRING" id="61395.A0A1Y1W7A0"/>
<dbReference type="Pfam" id="PF05129">
    <property type="entry name" value="Zn_ribbon_Elf1"/>
    <property type="match status" value="1"/>
</dbReference>
<comment type="subcellular location">
    <subcellularLocation>
        <location evidence="2 10">Nucleus</location>
    </subcellularLocation>
</comment>
<evidence type="ECO:0000256" key="5">
    <source>
        <dbReference type="ARBA" id="ARBA00022771"/>
    </source>
</evidence>
<proteinExistence type="inferred from homology"/>
<dbReference type="EMBL" id="MCFD01000007">
    <property type="protein sequence ID" value="ORX69410.1"/>
    <property type="molecule type" value="Genomic_DNA"/>
</dbReference>
<keyword evidence="9 10" id="KW-0539">Nucleus</keyword>
<dbReference type="Proteomes" id="UP000193922">
    <property type="component" value="Unassembled WGS sequence"/>
</dbReference>
<dbReference type="GO" id="GO:0006368">
    <property type="term" value="P:transcription elongation by RNA polymerase II"/>
    <property type="evidence" value="ECO:0007669"/>
    <property type="project" value="TreeGrafter"/>
</dbReference>
<evidence type="ECO:0000313" key="11">
    <source>
        <dbReference type="EMBL" id="ORX69410.1"/>
    </source>
</evidence>
<accession>A0A1Y1W7A0</accession>
<dbReference type="InterPro" id="IPR007808">
    <property type="entry name" value="Elf1"/>
</dbReference>
<evidence type="ECO:0000256" key="8">
    <source>
        <dbReference type="ARBA" id="ARBA00023163"/>
    </source>
</evidence>
<dbReference type="Gene3D" id="2.20.25.190">
    <property type="match status" value="1"/>
</dbReference>
<dbReference type="SUPFAM" id="SSF57783">
    <property type="entry name" value="Zinc beta-ribbon"/>
    <property type="match status" value="1"/>
</dbReference>
<comment type="caution">
    <text evidence="11">The sequence shown here is derived from an EMBL/GenBank/DDBJ whole genome shotgun (WGS) entry which is preliminary data.</text>
</comment>
<dbReference type="GO" id="GO:0008270">
    <property type="term" value="F:zinc ion binding"/>
    <property type="evidence" value="ECO:0007669"/>
    <property type="project" value="UniProtKB-KW"/>
</dbReference>